<dbReference type="CDD" id="cd02138">
    <property type="entry name" value="TdsD-like"/>
    <property type="match status" value="1"/>
</dbReference>
<keyword evidence="5" id="KW-1185">Reference proteome</keyword>
<dbReference type="KEGG" id="rdi:CMV14_15330"/>
<dbReference type="GO" id="GO:0016491">
    <property type="term" value="F:oxidoreductase activity"/>
    <property type="evidence" value="ECO:0007669"/>
    <property type="project" value="UniProtKB-KW"/>
</dbReference>
<dbReference type="PANTHER" id="PTHR43673">
    <property type="entry name" value="NAD(P)H NITROREDUCTASE YDGI-RELATED"/>
    <property type="match status" value="1"/>
</dbReference>
<dbReference type="Gene3D" id="3.40.109.10">
    <property type="entry name" value="NADH Oxidase"/>
    <property type="match status" value="1"/>
</dbReference>
<dbReference type="PANTHER" id="PTHR43673:SF10">
    <property type="entry name" value="NADH DEHYDROGENASE_NAD(P)H NITROREDUCTASE XCC3605-RELATED"/>
    <property type="match status" value="1"/>
</dbReference>
<evidence type="ECO:0000256" key="1">
    <source>
        <dbReference type="ARBA" id="ARBA00007118"/>
    </source>
</evidence>
<dbReference type="Pfam" id="PF00881">
    <property type="entry name" value="Nitroreductase"/>
    <property type="match status" value="1"/>
</dbReference>
<dbReference type="AlphaFoldDB" id="A0A2A4FW46"/>
<keyword evidence="2" id="KW-0560">Oxidoreductase</keyword>
<feature type="domain" description="Nitroreductase" evidence="3">
    <location>
        <begin position="16"/>
        <end position="155"/>
    </location>
</feature>
<comment type="similarity">
    <text evidence="1">Belongs to the nitroreductase family.</text>
</comment>
<comment type="caution">
    <text evidence="4">The sequence shown here is derived from an EMBL/GenBank/DDBJ whole genome shotgun (WGS) entry which is preliminary data.</text>
</comment>
<dbReference type="RefSeq" id="WP_066963113.1">
    <property type="nucleotide sequence ID" value="NZ_CP023449.1"/>
</dbReference>
<dbReference type="EMBL" id="NWUF01000011">
    <property type="protein sequence ID" value="PCE41950.1"/>
    <property type="molecule type" value="Genomic_DNA"/>
</dbReference>
<organism evidence="4 5">
    <name type="scientific">Rhizorhabdus dicambivorans</name>
    <dbReference type="NCBI Taxonomy" id="1850238"/>
    <lineage>
        <taxon>Bacteria</taxon>
        <taxon>Pseudomonadati</taxon>
        <taxon>Pseudomonadota</taxon>
        <taxon>Alphaproteobacteria</taxon>
        <taxon>Sphingomonadales</taxon>
        <taxon>Sphingomonadaceae</taxon>
        <taxon>Rhizorhabdus</taxon>
    </lineage>
</organism>
<evidence type="ECO:0000313" key="4">
    <source>
        <dbReference type="EMBL" id="PCE41950.1"/>
    </source>
</evidence>
<dbReference type="SUPFAM" id="SSF55469">
    <property type="entry name" value="FMN-dependent nitroreductase-like"/>
    <property type="match status" value="1"/>
</dbReference>
<dbReference type="OrthoDB" id="9802510at2"/>
<dbReference type="InterPro" id="IPR029479">
    <property type="entry name" value="Nitroreductase"/>
</dbReference>
<protein>
    <submittedName>
        <fullName evidence="4">Nitroreductase</fullName>
    </submittedName>
</protein>
<proteinExistence type="inferred from homology"/>
<gene>
    <name evidence="4" type="ORF">COO09_13085</name>
</gene>
<reference evidence="4 5" key="1">
    <citation type="submission" date="2017-09" db="EMBL/GenBank/DDBJ databases">
        <title>The Catabolism of 3,6-Dichlorosalicylic acid is Initiated by the Cytochrome P450 Monooxygenase DsmABC in Rhizorhabdus dicambivorans Ndbn-20.</title>
        <authorList>
            <person name="Na L."/>
        </authorList>
    </citation>
    <scope>NUCLEOTIDE SEQUENCE [LARGE SCALE GENOMIC DNA]</scope>
    <source>
        <strain evidence="4 5">Ndbn-20m</strain>
    </source>
</reference>
<sequence>MTDRTAHPKVDRQFVDRWSPRAFDGSALGEADRDSLFEAARWAPSAFNAQPWRLLYAQPGDANWERFLALLVPANQAWAKNASLLIFFVSAATSRGKPSHTHSYDTGAAWMSLALQAEKLGLRAHGMSGVDFDAAKAELGVPDDFRIEAAAAVGRQTDASVLPEAYRDKEAPSDRKPLAEVAFAGNFVG</sequence>
<evidence type="ECO:0000259" key="3">
    <source>
        <dbReference type="Pfam" id="PF00881"/>
    </source>
</evidence>
<evidence type="ECO:0000313" key="5">
    <source>
        <dbReference type="Proteomes" id="UP000218934"/>
    </source>
</evidence>
<accession>A0A2A4FW46</accession>
<evidence type="ECO:0000256" key="2">
    <source>
        <dbReference type="ARBA" id="ARBA00023002"/>
    </source>
</evidence>
<name>A0A2A4FW46_9SPHN</name>
<dbReference type="Proteomes" id="UP000218934">
    <property type="component" value="Unassembled WGS sequence"/>
</dbReference>
<dbReference type="InterPro" id="IPR000415">
    <property type="entry name" value="Nitroreductase-like"/>
</dbReference>